<comment type="caution">
    <text evidence="5">The sequence shown here is derived from an EMBL/GenBank/DDBJ whole genome shotgun (WGS) entry which is preliminary data.</text>
</comment>
<dbReference type="GO" id="GO:0032259">
    <property type="term" value="P:methylation"/>
    <property type="evidence" value="ECO:0007669"/>
    <property type="project" value="UniProtKB-KW"/>
</dbReference>
<evidence type="ECO:0000256" key="2">
    <source>
        <dbReference type="ARBA" id="ARBA00022679"/>
    </source>
</evidence>
<dbReference type="Proteomes" id="UP000193529">
    <property type="component" value="Unassembled WGS sequence"/>
</dbReference>
<dbReference type="GO" id="GO:0008168">
    <property type="term" value="F:methyltransferase activity"/>
    <property type="evidence" value="ECO:0007669"/>
    <property type="project" value="UniProtKB-KW"/>
</dbReference>
<keyword evidence="6" id="KW-1185">Reference proteome</keyword>
<evidence type="ECO:0000313" key="6">
    <source>
        <dbReference type="Proteomes" id="UP000193529"/>
    </source>
</evidence>
<name>A0A1X1ZX09_9MYCO</name>
<keyword evidence="2 5" id="KW-0808">Transferase</keyword>
<accession>A0A1X1ZX09</accession>
<dbReference type="Pfam" id="PF13649">
    <property type="entry name" value="Methyltransf_25"/>
    <property type="match status" value="1"/>
</dbReference>
<feature type="domain" description="Methyltransferase" evidence="4">
    <location>
        <begin position="36"/>
        <end position="131"/>
    </location>
</feature>
<keyword evidence="3" id="KW-0949">S-adenosyl-L-methionine</keyword>
<dbReference type="InterPro" id="IPR041698">
    <property type="entry name" value="Methyltransf_25"/>
</dbReference>
<proteinExistence type="predicted"/>
<protein>
    <submittedName>
        <fullName evidence="5">Methyltransferase</fullName>
    </submittedName>
</protein>
<dbReference type="CDD" id="cd02440">
    <property type="entry name" value="AdoMet_MTases"/>
    <property type="match status" value="1"/>
</dbReference>
<dbReference type="Gene3D" id="3.40.50.150">
    <property type="entry name" value="Vaccinia Virus protein VP39"/>
    <property type="match status" value="1"/>
</dbReference>
<evidence type="ECO:0000256" key="3">
    <source>
        <dbReference type="ARBA" id="ARBA00022691"/>
    </source>
</evidence>
<reference evidence="5 6" key="1">
    <citation type="submission" date="2016-01" db="EMBL/GenBank/DDBJ databases">
        <title>The new phylogeny of the genus Mycobacterium.</title>
        <authorList>
            <person name="Tarcisio F."/>
            <person name="Conor M."/>
            <person name="Antonella G."/>
            <person name="Elisabetta G."/>
            <person name="Giulia F.S."/>
            <person name="Sara T."/>
            <person name="Anna F."/>
            <person name="Clotilde B."/>
            <person name="Roberto B."/>
            <person name="Veronica D.S."/>
            <person name="Fabio R."/>
            <person name="Monica P."/>
            <person name="Olivier J."/>
            <person name="Enrico T."/>
            <person name="Nicola S."/>
        </authorList>
    </citation>
    <scope>NUCLEOTIDE SEQUENCE [LARGE SCALE GENOMIC DNA]</scope>
    <source>
        <strain evidence="5 6">DSM 44572</strain>
    </source>
</reference>
<evidence type="ECO:0000256" key="1">
    <source>
        <dbReference type="ARBA" id="ARBA00022603"/>
    </source>
</evidence>
<dbReference type="SUPFAM" id="SSF53335">
    <property type="entry name" value="S-adenosyl-L-methionine-dependent methyltransferases"/>
    <property type="match status" value="1"/>
</dbReference>
<gene>
    <name evidence="5" type="ORF">AWC19_26450</name>
</gene>
<dbReference type="EMBL" id="LQPJ01000053">
    <property type="protein sequence ID" value="ORW28891.1"/>
    <property type="molecule type" value="Genomic_DNA"/>
</dbReference>
<dbReference type="PANTHER" id="PTHR43464">
    <property type="entry name" value="METHYLTRANSFERASE"/>
    <property type="match status" value="1"/>
</dbReference>
<organism evidence="5 6">
    <name type="scientific">Mycobacterium palustre</name>
    <dbReference type="NCBI Taxonomy" id="153971"/>
    <lineage>
        <taxon>Bacteria</taxon>
        <taxon>Bacillati</taxon>
        <taxon>Actinomycetota</taxon>
        <taxon>Actinomycetes</taxon>
        <taxon>Mycobacteriales</taxon>
        <taxon>Mycobacteriaceae</taxon>
        <taxon>Mycobacterium</taxon>
        <taxon>Mycobacterium simiae complex</taxon>
    </lineage>
</organism>
<dbReference type="AlphaFoldDB" id="A0A1X1ZX09"/>
<sequence>MYAAAEHTEGVIPYDIGGPQPVAEQLTAFGALRGEVLDPGTGDGHHAIHYASQGYSTTAIDASPTAIERAKRNAERAGVQVNFQVADATQLEGFEGRFDTVVDNSFYHLFVDNEDVQTRYAQALHRATKPGARLYMFELSPNNVNGIQWTGVPADNFKRVLGRSGWRVDYLGTTTLSARFLPQTIDAMKAIATARQGEMRDGIQRLAQQLAVLEPLLEDHRVHLPAWSVVATRVA</sequence>
<dbReference type="InterPro" id="IPR029063">
    <property type="entry name" value="SAM-dependent_MTases_sf"/>
</dbReference>
<dbReference type="STRING" id="153971.AWC19_26450"/>
<dbReference type="PANTHER" id="PTHR43464:SF19">
    <property type="entry name" value="UBIQUINONE BIOSYNTHESIS O-METHYLTRANSFERASE, MITOCHONDRIAL"/>
    <property type="match status" value="1"/>
</dbReference>
<evidence type="ECO:0000313" key="5">
    <source>
        <dbReference type="EMBL" id="ORW28891.1"/>
    </source>
</evidence>
<keyword evidence="1 5" id="KW-0489">Methyltransferase</keyword>
<evidence type="ECO:0000259" key="4">
    <source>
        <dbReference type="Pfam" id="PF13649"/>
    </source>
</evidence>